<evidence type="ECO:0000256" key="1">
    <source>
        <dbReference type="SAM" id="MobiDB-lite"/>
    </source>
</evidence>
<dbReference type="AlphaFoldDB" id="A0A8T2NT33"/>
<comment type="caution">
    <text evidence="2">The sequence shown here is derived from an EMBL/GenBank/DDBJ whole genome shotgun (WGS) entry which is preliminary data.</text>
</comment>
<dbReference type="EMBL" id="JAFBMS010000029">
    <property type="protein sequence ID" value="KAG9342320.1"/>
    <property type="molecule type" value="Genomic_DNA"/>
</dbReference>
<keyword evidence="3" id="KW-1185">Reference proteome</keyword>
<name>A0A8T2NT33_9TELE</name>
<proteinExistence type="predicted"/>
<sequence>MRGVATWTADESESKRTAEPECGAEEAVTTIPTEIAGARTDLISRINLNRRCSQAPCAPPSAEPGARLPSLILSRIDRCVPGTTSGSSSIETPVNSDLARKRLERHLHISYCLLRLSLQTSEVSIQTRLNSK</sequence>
<protein>
    <submittedName>
        <fullName evidence="2">Uncharacterized protein</fullName>
    </submittedName>
</protein>
<gene>
    <name evidence="2" type="ORF">JZ751_016822</name>
</gene>
<organism evidence="2 3">
    <name type="scientific">Albula glossodonta</name>
    <name type="common">roundjaw bonefish</name>
    <dbReference type="NCBI Taxonomy" id="121402"/>
    <lineage>
        <taxon>Eukaryota</taxon>
        <taxon>Metazoa</taxon>
        <taxon>Chordata</taxon>
        <taxon>Craniata</taxon>
        <taxon>Vertebrata</taxon>
        <taxon>Euteleostomi</taxon>
        <taxon>Actinopterygii</taxon>
        <taxon>Neopterygii</taxon>
        <taxon>Teleostei</taxon>
        <taxon>Albuliformes</taxon>
        <taxon>Albulidae</taxon>
        <taxon>Albula</taxon>
    </lineage>
</organism>
<evidence type="ECO:0000313" key="3">
    <source>
        <dbReference type="Proteomes" id="UP000824540"/>
    </source>
</evidence>
<reference evidence="2" key="1">
    <citation type="thesis" date="2021" institute="BYU ScholarsArchive" country="Provo, UT, USA">
        <title>Applications of and Algorithms for Genome Assembly and Genomic Analyses with an Emphasis on Marine Teleosts.</title>
        <authorList>
            <person name="Pickett B.D."/>
        </authorList>
    </citation>
    <scope>NUCLEOTIDE SEQUENCE</scope>
    <source>
        <strain evidence="2">HI-2016</strain>
    </source>
</reference>
<accession>A0A8T2NT33</accession>
<feature type="region of interest" description="Disordered" evidence="1">
    <location>
        <begin position="1"/>
        <end position="25"/>
    </location>
</feature>
<evidence type="ECO:0000313" key="2">
    <source>
        <dbReference type="EMBL" id="KAG9342320.1"/>
    </source>
</evidence>
<dbReference type="Proteomes" id="UP000824540">
    <property type="component" value="Unassembled WGS sequence"/>
</dbReference>